<comment type="similarity">
    <text evidence="6">Belongs to the TacA antitoxin family.</text>
</comment>
<evidence type="ECO:0000313" key="8">
    <source>
        <dbReference type="Proteomes" id="UP000741013"/>
    </source>
</evidence>
<dbReference type="InterPro" id="IPR014795">
    <property type="entry name" value="TacA_1-like"/>
</dbReference>
<dbReference type="PANTHER" id="PTHR35401:SF1">
    <property type="entry name" value="CYTOPLASMIC PROTEIN"/>
    <property type="match status" value="1"/>
</dbReference>
<evidence type="ECO:0000256" key="2">
    <source>
        <dbReference type="ARBA" id="ARBA00022649"/>
    </source>
</evidence>
<keyword evidence="5" id="KW-0804">Transcription</keyword>
<evidence type="ECO:0000256" key="6">
    <source>
        <dbReference type="ARBA" id="ARBA00049988"/>
    </source>
</evidence>
<evidence type="ECO:0000256" key="1">
    <source>
        <dbReference type="ARBA" id="ARBA00022491"/>
    </source>
</evidence>
<accession>A0ABS4PI90</accession>
<evidence type="ECO:0000256" key="4">
    <source>
        <dbReference type="ARBA" id="ARBA00023125"/>
    </source>
</evidence>
<keyword evidence="1" id="KW-0678">Repressor</keyword>
<dbReference type="SUPFAM" id="SSF47598">
    <property type="entry name" value="Ribbon-helix-helix"/>
    <property type="match status" value="1"/>
</dbReference>
<comment type="caution">
    <text evidence="7">The sequence shown here is derived from an EMBL/GenBank/DDBJ whole genome shotgun (WGS) entry which is preliminary data.</text>
</comment>
<keyword evidence="3" id="KW-0805">Transcription regulation</keyword>
<dbReference type="EMBL" id="JAGGMS010000001">
    <property type="protein sequence ID" value="MBP2179133.1"/>
    <property type="molecule type" value="Genomic_DNA"/>
</dbReference>
<protein>
    <submittedName>
        <fullName evidence="7">Uncharacterized protein (DUF1778 family)</fullName>
    </submittedName>
</protein>
<evidence type="ECO:0000256" key="5">
    <source>
        <dbReference type="ARBA" id="ARBA00023163"/>
    </source>
</evidence>
<dbReference type="Pfam" id="PF08681">
    <property type="entry name" value="TacA1"/>
    <property type="match status" value="1"/>
</dbReference>
<organism evidence="7 8">
    <name type="scientific">Amycolatopsis magusensis</name>
    <dbReference type="NCBI Taxonomy" id="882444"/>
    <lineage>
        <taxon>Bacteria</taxon>
        <taxon>Bacillati</taxon>
        <taxon>Actinomycetota</taxon>
        <taxon>Actinomycetes</taxon>
        <taxon>Pseudonocardiales</taxon>
        <taxon>Pseudonocardiaceae</taxon>
        <taxon>Amycolatopsis</taxon>
    </lineage>
</organism>
<dbReference type="PANTHER" id="PTHR35401">
    <property type="entry name" value="COPG FAMILY HELIX-TURN-HELIX PROTEIN-RELATED-RELATED"/>
    <property type="match status" value="1"/>
</dbReference>
<evidence type="ECO:0000256" key="3">
    <source>
        <dbReference type="ARBA" id="ARBA00023015"/>
    </source>
</evidence>
<name>A0ABS4PI90_9PSEU</name>
<keyword evidence="8" id="KW-1185">Reference proteome</keyword>
<sequence>MSSTKNDRVELRMSSADRQLLESAAEHVHETLSDFTRSAAVQRAQNVLARTAITLMPADQFDGLLHSLDVADPAPKLAEVAARPRRFERK</sequence>
<reference evidence="7 8" key="1">
    <citation type="submission" date="2021-03" db="EMBL/GenBank/DDBJ databases">
        <title>Sequencing the genomes of 1000 actinobacteria strains.</title>
        <authorList>
            <person name="Klenk H.-P."/>
        </authorList>
    </citation>
    <scope>NUCLEOTIDE SEQUENCE [LARGE SCALE GENOMIC DNA]</scope>
    <source>
        <strain evidence="7 8">DSM 45510</strain>
    </source>
</reference>
<evidence type="ECO:0000313" key="7">
    <source>
        <dbReference type="EMBL" id="MBP2179133.1"/>
    </source>
</evidence>
<dbReference type="RefSeq" id="WP_209662892.1">
    <property type="nucleotide sequence ID" value="NZ_JAGGMS010000001.1"/>
</dbReference>
<keyword evidence="2" id="KW-1277">Toxin-antitoxin system</keyword>
<dbReference type="Gene3D" id="1.20.5.780">
    <property type="entry name" value="Single helix bin"/>
    <property type="match status" value="1"/>
</dbReference>
<dbReference type="Proteomes" id="UP000741013">
    <property type="component" value="Unassembled WGS sequence"/>
</dbReference>
<dbReference type="InterPro" id="IPR010985">
    <property type="entry name" value="Ribbon_hlx_hlx"/>
</dbReference>
<gene>
    <name evidence="7" type="ORF">JOM49_000659</name>
</gene>
<keyword evidence="4" id="KW-0238">DNA-binding</keyword>
<proteinExistence type="inferred from homology"/>